<protein>
    <submittedName>
        <fullName evidence="6">Transcriptional regulator, TetR family</fullName>
    </submittedName>
</protein>
<evidence type="ECO:0000259" key="5">
    <source>
        <dbReference type="PROSITE" id="PS50977"/>
    </source>
</evidence>
<gene>
    <name evidence="6" type="ORF">SAMN05421785_103335</name>
</gene>
<dbReference type="InterPro" id="IPR009057">
    <property type="entry name" value="Homeodomain-like_sf"/>
</dbReference>
<dbReference type="STRING" id="373672.SAMN05421785_103335"/>
<dbReference type="AlphaFoldDB" id="A0A1N7MLX3"/>
<evidence type="ECO:0000256" key="4">
    <source>
        <dbReference type="PROSITE-ProRule" id="PRU00335"/>
    </source>
</evidence>
<proteinExistence type="predicted"/>
<dbReference type="PANTHER" id="PTHR47506">
    <property type="entry name" value="TRANSCRIPTIONAL REGULATORY PROTEIN"/>
    <property type="match status" value="1"/>
</dbReference>
<dbReference type="SUPFAM" id="SSF48498">
    <property type="entry name" value="Tetracyclin repressor-like, C-terminal domain"/>
    <property type="match status" value="1"/>
</dbReference>
<dbReference type="PRINTS" id="PR00455">
    <property type="entry name" value="HTHTETR"/>
</dbReference>
<evidence type="ECO:0000256" key="2">
    <source>
        <dbReference type="ARBA" id="ARBA00023125"/>
    </source>
</evidence>
<feature type="DNA-binding region" description="H-T-H motif" evidence="4">
    <location>
        <begin position="28"/>
        <end position="47"/>
    </location>
</feature>
<dbReference type="PROSITE" id="PS50977">
    <property type="entry name" value="HTH_TETR_2"/>
    <property type="match status" value="1"/>
</dbReference>
<feature type="domain" description="HTH tetR-type" evidence="5">
    <location>
        <begin position="5"/>
        <end position="65"/>
    </location>
</feature>
<dbReference type="EMBL" id="FTOV01000003">
    <property type="protein sequence ID" value="SIS87165.1"/>
    <property type="molecule type" value="Genomic_DNA"/>
</dbReference>
<dbReference type="InterPro" id="IPR011075">
    <property type="entry name" value="TetR_C"/>
</dbReference>
<dbReference type="OrthoDB" id="9798857at2"/>
<evidence type="ECO:0000256" key="3">
    <source>
        <dbReference type="ARBA" id="ARBA00023163"/>
    </source>
</evidence>
<keyword evidence="2 4" id="KW-0238">DNA-binding</keyword>
<keyword evidence="3" id="KW-0804">Transcription</keyword>
<dbReference type="Gene3D" id="1.10.357.10">
    <property type="entry name" value="Tetracycline Repressor, domain 2"/>
    <property type="match status" value="1"/>
</dbReference>
<dbReference type="RefSeq" id="WP_076391532.1">
    <property type="nucleotide sequence ID" value="NZ_FTOV01000003.1"/>
</dbReference>
<dbReference type="PANTHER" id="PTHR47506:SF3">
    <property type="entry name" value="HTH-TYPE TRANSCRIPTIONAL REGULATOR LMRA"/>
    <property type="match status" value="1"/>
</dbReference>
<evidence type="ECO:0000256" key="1">
    <source>
        <dbReference type="ARBA" id="ARBA00023015"/>
    </source>
</evidence>
<dbReference type="Pfam" id="PF00440">
    <property type="entry name" value="TetR_N"/>
    <property type="match status" value="1"/>
</dbReference>
<name>A0A1N7MLX3_9FLAO</name>
<sequence length="201" mass="22902">MSKAEKTKQFIIEKTASLFNTKGYTSTSLSDITKATGLTKGSIYGNFENRDKVALEVYQFNAGMLKKNMQRSFGEEYPTMSAKLYAFIAFYRKNWKIVFQNGGCPLMNAATECNDSFPELRKKVRHSFEDWIKTISNIIIEGQKSGEFKPEINAEEFASLLVMMIEGGILLSKTTEDEKYLNLALDRILELIDKEIKQNIS</sequence>
<evidence type="ECO:0000313" key="6">
    <source>
        <dbReference type="EMBL" id="SIS87165.1"/>
    </source>
</evidence>
<keyword evidence="1" id="KW-0805">Transcription regulation</keyword>
<organism evidence="6 7">
    <name type="scientific">Chryseobacterium gambrini</name>
    <dbReference type="NCBI Taxonomy" id="373672"/>
    <lineage>
        <taxon>Bacteria</taxon>
        <taxon>Pseudomonadati</taxon>
        <taxon>Bacteroidota</taxon>
        <taxon>Flavobacteriia</taxon>
        <taxon>Flavobacteriales</taxon>
        <taxon>Weeksellaceae</taxon>
        <taxon>Chryseobacterium group</taxon>
        <taxon>Chryseobacterium</taxon>
    </lineage>
</organism>
<reference evidence="6 7" key="1">
    <citation type="submission" date="2017-01" db="EMBL/GenBank/DDBJ databases">
        <authorList>
            <person name="Mah S.A."/>
            <person name="Swanson W.J."/>
            <person name="Moy G.W."/>
            <person name="Vacquier V.D."/>
        </authorList>
    </citation>
    <scope>NUCLEOTIDE SEQUENCE [LARGE SCALE GENOMIC DNA]</scope>
    <source>
        <strain evidence="6 7">DSM 18014</strain>
    </source>
</reference>
<accession>A0A1N7MLX3</accession>
<dbReference type="InterPro" id="IPR036271">
    <property type="entry name" value="Tet_transcr_reg_TetR-rel_C_sf"/>
</dbReference>
<dbReference type="GO" id="GO:0003677">
    <property type="term" value="F:DNA binding"/>
    <property type="evidence" value="ECO:0007669"/>
    <property type="project" value="UniProtKB-UniRule"/>
</dbReference>
<dbReference type="Pfam" id="PF16925">
    <property type="entry name" value="TetR_C_13"/>
    <property type="match status" value="1"/>
</dbReference>
<dbReference type="SUPFAM" id="SSF46689">
    <property type="entry name" value="Homeodomain-like"/>
    <property type="match status" value="1"/>
</dbReference>
<dbReference type="InterPro" id="IPR001647">
    <property type="entry name" value="HTH_TetR"/>
</dbReference>
<evidence type="ECO:0000313" key="7">
    <source>
        <dbReference type="Proteomes" id="UP000185781"/>
    </source>
</evidence>
<dbReference type="Proteomes" id="UP000185781">
    <property type="component" value="Unassembled WGS sequence"/>
</dbReference>